<evidence type="ECO:0000256" key="3">
    <source>
        <dbReference type="ARBA" id="ARBA00022989"/>
    </source>
</evidence>
<keyword evidence="9" id="KW-1185">Reference proteome</keyword>
<evidence type="ECO:0000313" key="9">
    <source>
        <dbReference type="Proteomes" id="UP000832097"/>
    </source>
</evidence>
<feature type="compositionally biased region" description="Low complexity" evidence="6">
    <location>
        <begin position="173"/>
        <end position="184"/>
    </location>
</feature>
<evidence type="ECO:0000256" key="7">
    <source>
        <dbReference type="SAM" id="Phobius"/>
    </source>
</evidence>
<keyword evidence="4 7" id="KW-0472">Membrane</keyword>
<keyword evidence="8" id="KW-0378">Hydrolase</keyword>
<dbReference type="SUPFAM" id="SSF51306">
    <property type="entry name" value="LexA/Signal peptidase"/>
    <property type="match status" value="1"/>
</dbReference>
<accession>A0ABY4BYK3</accession>
<sequence>MTVLRRIGGILSWVLAAVGVLAGALWIATSAGLVQPLIVVSGSMEPGIRVGDLLIAVPEAADDVEPGSIATLPNPQTGTLVTHRVLEVAPVDDGYEITMQGDANGVADPVPYRVAADASVWHPALVLPGVGTVFDRIARPGVAVPLLVTVGALMLLAALPGGRARGRHAFGTDADTAEATEPATEPAPPGTPPEPAIMPKEEIRR</sequence>
<proteinExistence type="predicted"/>
<feature type="region of interest" description="Disordered" evidence="6">
    <location>
        <begin position="173"/>
        <end position="205"/>
    </location>
</feature>
<dbReference type="CDD" id="cd06530">
    <property type="entry name" value="S26_SPase_I"/>
    <property type="match status" value="1"/>
</dbReference>
<protein>
    <recommendedName>
        <fullName evidence="5">Signal peptidase I</fullName>
        <ecNumber evidence="5">3.4.21.89</ecNumber>
    </recommendedName>
</protein>
<name>A0ABY4BYK3_9MICO</name>
<dbReference type="GO" id="GO:0009003">
    <property type="term" value="F:signal peptidase activity"/>
    <property type="evidence" value="ECO:0007669"/>
    <property type="project" value="UniProtKB-EC"/>
</dbReference>
<evidence type="ECO:0000313" key="8">
    <source>
        <dbReference type="EMBL" id="UOE43814.1"/>
    </source>
</evidence>
<dbReference type="InterPro" id="IPR036286">
    <property type="entry name" value="LexA/Signal_pep-like_sf"/>
</dbReference>
<dbReference type="NCBIfam" id="TIGR02228">
    <property type="entry name" value="sigpep_I_arch"/>
    <property type="match status" value="1"/>
</dbReference>
<dbReference type="InterPro" id="IPR001733">
    <property type="entry name" value="Peptidase_S26B"/>
</dbReference>
<dbReference type="EMBL" id="CP094528">
    <property type="protein sequence ID" value="UOE43814.1"/>
    <property type="molecule type" value="Genomic_DNA"/>
</dbReference>
<organism evidence="8 9">
    <name type="scientific">Agromyces larvae</name>
    <dbReference type="NCBI Taxonomy" id="2929802"/>
    <lineage>
        <taxon>Bacteria</taxon>
        <taxon>Bacillati</taxon>
        <taxon>Actinomycetota</taxon>
        <taxon>Actinomycetes</taxon>
        <taxon>Micrococcales</taxon>
        <taxon>Microbacteriaceae</taxon>
        <taxon>Agromyces</taxon>
    </lineage>
</organism>
<evidence type="ECO:0000256" key="1">
    <source>
        <dbReference type="ARBA" id="ARBA00004370"/>
    </source>
</evidence>
<feature type="transmembrane region" description="Helical" evidence="7">
    <location>
        <begin position="7"/>
        <end position="28"/>
    </location>
</feature>
<keyword evidence="2 7" id="KW-0812">Transmembrane</keyword>
<dbReference type="InterPro" id="IPR019533">
    <property type="entry name" value="Peptidase_S26"/>
</dbReference>
<evidence type="ECO:0000256" key="5">
    <source>
        <dbReference type="NCBIfam" id="TIGR02228"/>
    </source>
</evidence>
<comment type="subcellular location">
    <subcellularLocation>
        <location evidence="1">Membrane</location>
    </subcellularLocation>
</comment>
<evidence type="ECO:0000256" key="2">
    <source>
        <dbReference type="ARBA" id="ARBA00022692"/>
    </source>
</evidence>
<dbReference type="EC" id="3.4.21.89" evidence="5"/>
<feature type="transmembrane region" description="Helical" evidence="7">
    <location>
        <begin position="137"/>
        <end position="159"/>
    </location>
</feature>
<reference evidence="8 9" key="1">
    <citation type="submission" date="2022-03" db="EMBL/GenBank/DDBJ databases">
        <title>Mucilaginibacter sp. isolated from the gut of Protaetia brevitarsis seulensis larvae.</title>
        <authorList>
            <person name="Won M."/>
            <person name="Kim S.-J."/>
            <person name="Kwon S.-W."/>
        </authorList>
    </citation>
    <scope>NUCLEOTIDE SEQUENCE [LARGE SCALE GENOMIC DNA]</scope>
    <source>
        <strain evidence="8 9">CFWR-12</strain>
    </source>
</reference>
<dbReference type="RefSeq" id="WP_243555055.1">
    <property type="nucleotide sequence ID" value="NZ_CP094528.1"/>
</dbReference>
<evidence type="ECO:0000256" key="6">
    <source>
        <dbReference type="SAM" id="MobiDB-lite"/>
    </source>
</evidence>
<keyword evidence="3 7" id="KW-1133">Transmembrane helix</keyword>
<feature type="compositionally biased region" description="Pro residues" evidence="6">
    <location>
        <begin position="185"/>
        <end position="196"/>
    </location>
</feature>
<evidence type="ECO:0000256" key="4">
    <source>
        <dbReference type="ARBA" id="ARBA00023136"/>
    </source>
</evidence>
<dbReference type="Proteomes" id="UP000832097">
    <property type="component" value="Chromosome"/>
</dbReference>
<gene>
    <name evidence="8" type="ORF">MTO99_16845</name>
</gene>